<dbReference type="InterPro" id="IPR047817">
    <property type="entry name" value="ABC2_TM_bact-type"/>
</dbReference>
<evidence type="ECO:0000256" key="2">
    <source>
        <dbReference type="ARBA" id="ARBA00007783"/>
    </source>
</evidence>
<keyword evidence="12" id="KW-1185">Reference proteome</keyword>
<comment type="similarity">
    <text evidence="2 9">Belongs to the ABC-2 integral membrane protein family.</text>
</comment>
<sequence length="256" mass="27167">MTLATSPLGTTGATTLRVLQQLRADPRTVVMLLAIPAVLLTLLYYMFSEVPRVPGQPAPFDRVATAILGILPFVAMFLVTSIAMLRERSTGTLERILSTPISKGALMGGYTVAFALFAAVQAAIACGLAFGPFGLTVAGSRGAVIGVCVLIGVLGVALGLLCSAFAQTEFQAMQFMPAIVFPQLFVCGLFVPRADLPTWMQYLSDVMPLTFAVQALEQLRDQSQPTGLLWRDIAILAGFTVAALALGAATLRRRTD</sequence>
<dbReference type="PANTHER" id="PTHR30294">
    <property type="entry name" value="MEMBRANE COMPONENT OF ABC TRANSPORTER YHHJ-RELATED"/>
    <property type="match status" value="1"/>
</dbReference>
<dbReference type="PIRSF" id="PIRSF006648">
    <property type="entry name" value="DrrB"/>
    <property type="match status" value="1"/>
</dbReference>
<evidence type="ECO:0000256" key="6">
    <source>
        <dbReference type="ARBA" id="ARBA00022989"/>
    </source>
</evidence>
<keyword evidence="7 9" id="KW-0472">Membrane</keyword>
<dbReference type="InterPro" id="IPR000412">
    <property type="entry name" value="ABC_2_transport"/>
</dbReference>
<dbReference type="RefSeq" id="WP_344786131.1">
    <property type="nucleotide sequence ID" value="NZ_BAAAZW010000016.1"/>
</dbReference>
<evidence type="ECO:0000313" key="12">
    <source>
        <dbReference type="Proteomes" id="UP001418444"/>
    </source>
</evidence>
<accession>A0ABP7PVV8</accession>
<dbReference type="PANTHER" id="PTHR30294:SF38">
    <property type="entry name" value="TRANSPORT PERMEASE PROTEIN"/>
    <property type="match status" value="1"/>
</dbReference>
<feature type="transmembrane region" description="Helical" evidence="9">
    <location>
        <begin position="233"/>
        <end position="251"/>
    </location>
</feature>
<comment type="caution">
    <text evidence="11">The sequence shown here is derived from an EMBL/GenBank/DDBJ whole genome shotgun (WGS) entry which is preliminary data.</text>
</comment>
<evidence type="ECO:0000256" key="1">
    <source>
        <dbReference type="ARBA" id="ARBA00004651"/>
    </source>
</evidence>
<name>A0ABP7PVV8_9ACTN</name>
<dbReference type="InterPro" id="IPR013525">
    <property type="entry name" value="ABC2_TM"/>
</dbReference>
<keyword evidence="3 9" id="KW-0813">Transport</keyword>
<keyword evidence="8" id="KW-0046">Antibiotic resistance</keyword>
<protein>
    <recommendedName>
        <fullName evidence="9">Transport permease protein</fullName>
    </recommendedName>
</protein>
<dbReference type="InterPro" id="IPR051449">
    <property type="entry name" value="ABC-2_transporter_component"/>
</dbReference>
<evidence type="ECO:0000256" key="7">
    <source>
        <dbReference type="ARBA" id="ARBA00023136"/>
    </source>
</evidence>
<feature type="transmembrane region" description="Helical" evidence="9">
    <location>
        <begin position="106"/>
        <end position="130"/>
    </location>
</feature>
<evidence type="ECO:0000256" key="4">
    <source>
        <dbReference type="ARBA" id="ARBA00022475"/>
    </source>
</evidence>
<keyword evidence="5 9" id="KW-0812">Transmembrane</keyword>
<evidence type="ECO:0000259" key="10">
    <source>
        <dbReference type="PROSITE" id="PS51012"/>
    </source>
</evidence>
<evidence type="ECO:0000313" key="11">
    <source>
        <dbReference type="EMBL" id="GAA3971300.1"/>
    </source>
</evidence>
<feature type="transmembrane region" description="Helical" evidence="9">
    <location>
        <begin position="175"/>
        <end position="194"/>
    </location>
</feature>
<gene>
    <name evidence="11" type="ORF">GCM10022231_35970</name>
</gene>
<keyword evidence="4 9" id="KW-1003">Cell membrane</keyword>
<evidence type="ECO:0000256" key="5">
    <source>
        <dbReference type="ARBA" id="ARBA00022692"/>
    </source>
</evidence>
<comment type="subcellular location">
    <subcellularLocation>
        <location evidence="1 9">Cell membrane</location>
        <topology evidence="1 9">Multi-pass membrane protein</topology>
    </subcellularLocation>
</comment>
<dbReference type="Proteomes" id="UP001418444">
    <property type="component" value="Unassembled WGS sequence"/>
</dbReference>
<feature type="transmembrane region" description="Helical" evidence="9">
    <location>
        <begin position="29"/>
        <end position="47"/>
    </location>
</feature>
<reference evidence="12" key="1">
    <citation type="journal article" date="2019" name="Int. J. Syst. Evol. Microbiol.">
        <title>The Global Catalogue of Microorganisms (GCM) 10K type strain sequencing project: providing services to taxonomists for standard genome sequencing and annotation.</title>
        <authorList>
            <consortium name="The Broad Institute Genomics Platform"/>
            <consortium name="The Broad Institute Genome Sequencing Center for Infectious Disease"/>
            <person name="Wu L."/>
            <person name="Ma J."/>
        </authorList>
    </citation>
    <scope>NUCLEOTIDE SEQUENCE [LARGE SCALE GENOMIC DNA]</scope>
    <source>
        <strain evidence="12">JCM 16923</strain>
    </source>
</reference>
<organism evidence="11 12">
    <name type="scientific">Gordonia caeni</name>
    <dbReference type="NCBI Taxonomy" id="1007097"/>
    <lineage>
        <taxon>Bacteria</taxon>
        <taxon>Bacillati</taxon>
        <taxon>Actinomycetota</taxon>
        <taxon>Actinomycetes</taxon>
        <taxon>Mycobacteriales</taxon>
        <taxon>Gordoniaceae</taxon>
        <taxon>Gordonia</taxon>
    </lineage>
</organism>
<feature type="transmembrane region" description="Helical" evidence="9">
    <location>
        <begin position="67"/>
        <end position="85"/>
    </location>
</feature>
<proteinExistence type="inferred from homology"/>
<evidence type="ECO:0000256" key="8">
    <source>
        <dbReference type="ARBA" id="ARBA00023251"/>
    </source>
</evidence>
<evidence type="ECO:0000256" key="9">
    <source>
        <dbReference type="RuleBase" id="RU361157"/>
    </source>
</evidence>
<dbReference type="PROSITE" id="PS51012">
    <property type="entry name" value="ABC_TM2"/>
    <property type="match status" value="1"/>
</dbReference>
<keyword evidence="6 9" id="KW-1133">Transmembrane helix</keyword>
<dbReference type="Pfam" id="PF01061">
    <property type="entry name" value="ABC2_membrane"/>
    <property type="match status" value="1"/>
</dbReference>
<dbReference type="EMBL" id="BAAAZW010000016">
    <property type="protein sequence ID" value="GAA3971300.1"/>
    <property type="molecule type" value="Genomic_DNA"/>
</dbReference>
<feature type="domain" description="ABC transmembrane type-2" evidence="10">
    <location>
        <begin position="27"/>
        <end position="254"/>
    </location>
</feature>
<evidence type="ECO:0000256" key="3">
    <source>
        <dbReference type="ARBA" id="ARBA00022448"/>
    </source>
</evidence>
<feature type="transmembrane region" description="Helical" evidence="9">
    <location>
        <begin position="142"/>
        <end position="163"/>
    </location>
</feature>